<dbReference type="GeneID" id="28987103"/>
<evidence type="ECO:0000256" key="3">
    <source>
        <dbReference type="ARBA" id="ARBA00022827"/>
    </source>
</evidence>
<comment type="similarity">
    <text evidence="1 4">Belongs to the acyl-CoA dehydrogenase family.</text>
</comment>
<evidence type="ECO:0000256" key="4">
    <source>
        <dbReference type="RuleBase" id="RU362125"/>
    </source>
</evidence>
<evidence type="ECO:0000259" key="5">
    <source>
        <dbReference type="Pfam" id="PF00441"/>
    </source>
</evidence>
<dbReference type="PANTHER" id="PTHR42707">
    <property type="entry name" value="ACYL-COA DEHYDROGENASE"/>
    <property type="match status" value="1"/>
</dbReference>
<dbReference type="InterPro" id="IPR006091">
    <property type="entry name" value="Acyl-CoA_Oxase/DH_mid-dom"/>
</dbReference>
<dbReference type="InterPro" id="IPR009100">
    <property type="entry name" value="AcylCoA_DH/oxidase_NM_dom_sf"/>
</dbReference>
<dbReference type="Proteomes" id="UP000053611">
    <property type="component" value="Unassembled WGS sequence"/>
</dbReference>
<dbReference type="Pfam" id="PF00441">
    <property type="entry name" value="Acyl-CoA_dh_1"/>
    <property type="match status" value="1"/>
</dbReference>
<keyword evidence="3 4" id="KW-0274">FAD</keyword>
<evidence type="ECO:0000256" key="1">
    <source>
        <dbReference type="ARBA" id="ARBA00009347"/>
    </source>
</evidence>
<protein>
    <recommendedName>
        <fullName evidence="9">Acyl-CoA dehydrogenase/oxidase C-terminal</fullName>
    </recommendedName>
</protein>
<accession>A0A0J0XST1</accession>
<evidence type="ECO:0008006" key="9">
    <source>
        <dbReference type="Google" id="ProtNLM"/>
    </source>
</evidence>
<name>A0A0J0XST1_9TREE</name>
<dbReference type="SUPFAM" id="SSF47203">
    <property type="entry name" value="Acyl-CoA dehydrogenase C-terminal domain-like"/>
    <property type="match status" value="1"/>
</dbReference>
<dbReference type="SUPFAM" id="SSF56645">
    <property type="entry name" value="Acyl-CoA dehydrogenase NM domain-like"/>
    <property type="match status" value="1"/>
</dbReference>
<comment type="cofactor">
    <cofactor evidence="4">
        <name>FAD</name>
        <dbReference type="ChEBI" id="CHEBI:57692"/>
    </cofactor>
</comment>
<evidence type="ECO:0000256" key="2">
    <source>
        <dbReference type="ARBA" id="ARBA00022630"/>
    </source>
</evidence>
<dbReference type="Gene3D" id="1.20.140.10">
    <property type="entry name" value="Butyryl-CoA Dehydrogenase, subunit A, domain 3"/>
    <property type="match status" value="1"/>
</dbReference>
<proteinExistence type="inferred from homology"/>
<feature type="domain" description="Acyl-CoA oxidase/dehydrogenase middle" evidence="6">
    <location>
        <begin position="203"/>
        <end position="311"/>
    </location>
</feature>
<dbReference type="GO" id="GO:0003995">
    <property type="term" value="F:acyl-CoA dehydrogenase activity"/>
    <property type="evidence" value="ECO:0007669"/>
    <property type="project" value="TreeGrafter"/>
</dbReference>
<evidence type="ECO:0000313" key="8">
    <source>
        <dbReference type="Proteomes" id="UP000053611"/>
    </source>
</evidence>
<keyword evidence="4" id="KW-0560">Oxidoreductase</keyword>
<dbReference type="RefSeq" id="XP_018280652.1">
    <property type="nucleotide sequence ID" value="XM_018426500.1"/>
</dbReference>
<gene>
    <name evidence="7" type="ORF">CC85DRAFT_326812</name>
</gene>
<dbReference type="AlphaFoldDB" id="A0A0J0XST1"/>
<feature type="domain" description="Acyl-CoA dehydrogenase/oxidase C-terminal" evidence="5">
    <location>
        <begin position="321"/>
        <end position="496"/>
    </location>
</feature>
<dbReference type="InterPro" id="IPR036250">
    <property type="entry name" value="AcylCo_DH-like_C"/>
</dbReference>
<dbReference type="InterPro" id="IPR009075">
    <property type="entry name" value="AcylCo_DH/oxidase_C"/>
</dbReference>
<organism evidence="7 8">
    <name type="scientific">Cutaneotrichosporon oleaginosum</name>
    <dbReference type="NCBI Taxonomy" id="879819"/>
    <lineage>
        <taxon>Eukaryota</taxon>
        <taxon>Fungi</taxon>
        <taxon>Dikarya</taxon>
        <taxon>Basidiomycota</taxon>
        <taxon>Agaricomycotina</taxon>
        <taxon>Tremellomycetes</taxon>
        <taxon>Trichosporonales</taxon>
        <taxon>Trichosporonaceae</taxon>
        <taxon>Cutaneotrichosporon</taxon>
    </lineage>
</organism>
<keyword evidence="8" id="KW-1185">Reference proteome</keyword>
<evidence type="ECO:0000313" key="7">
    <source>
        <dbReference type="EMBL" id="KLT44161.1"/>
    </source>
</evidence>
<dbReference type="EMBL" id="KQ087189">
    <property type="protein sequence ID" value="KLT44161.1"/>
    <property type="molecule type" value="Genomic_DNA"/>
</dbReference>
<sequence>MSERLVAATSTTGFFQEHPVVQNQYEEDASLRRASALFLPQTVLDELAPDLKAWGDRVLARDVWAHVVNAERDLPHLSGSGFSAFGQPVGDALVTSAGWQALQDIGIAEGRIVATGNETKYGKAARLVQLSRLHLWSGSSAVVTCPSAMQDGAISILRRDLASGYVSPAYDSEALRTARTKVFKRALERMLSTDPKVTWTSGQWMTERAGGSDVQGTQTVAARVSGGEGETDVDGLPLGPWTVNGFKWFSSATDCGCVMLLAQTERGLSCFFAPTRKLVGGKPEMNGIRIQRLKNKLGTKALPTAELELRDMRAWLVGEEGRGVPVISTILNVTRYYNIVGSVAGVGRGLGVVKAFARVRRFPKQGKDTTLSKIPMFNKTIAAITLQYRADVLLSHLTAALLGSVDVGHGGGPLTPASAEEAQLLLHIITPVAKAYTAKHVVWGLQECMESLGGVGYMENVENPELNLARAVRDSNVNPIWEGTTNVLSSHLVRAIKGRAGGAMVRAVDAWLKDSLPSGEEREVVLGAWTRLRAEFAKSEDELLAGGRRILWRHGDIFCATLLLADAARDSDAVAVECARRFLHDKKATFGLDAPEGDWKEVAAWDERIVYSSSSHAPRDHAPVESVPGTGAERGIIAELQRLLLDFELEWGADGAESSDATCWGDRRNSTTL</sequence>
<dbReference type="PANTHER" id="PTHR42707:SF2">
    <property type="entry name" value="ACD11 DEHYDROGENASE"/>
    <property type="match status" value="1"/>
</dbReference>
<dbReference type="Pfam" id="PF02770">
    <property type="entry name" value="Acyl-CoA_dh_M"/>
    <property type="match status" value="1"/>
</dbReference>
<evidence type="ECO:0000259" key="6">
    <source>
        <dbReference type="Pfam" id="PF02770"/>
    </source>
</evidence>
<keyword evidence="2 4" id="KW-0285">Flavoprotein</keyword>
<dbReference type="Gene3D" id="2.40.110.20">
    <property type="match status" value="1"/>
</dbReference>
<reference evidence="7 8" key="1">
    <citation type="submission" date="2015-03" db="EMBL/GenBank/DDBJ databases">
        <title>Genomics and transcriptomics of the oil-accumulating basidiomycete yeast T. oleaginosus allow insights into substrate utilization and the diverse evolutionary trajectories of mating systems in fungi.</title>
        <authorList>
            <consortium name="DOE Joint Genome Institute"/>
            <person name="Kourist R."/>
            <person name="Kracht O."/>
            <person name="Bracharz F."/>
            <person name="Lipzen A."/>
            <person name="Nolan M."/>
            <person name="Ohm R."/>
            <person name="Grigoriev I."/>
            <person name="Sun S."/>
            <person name="Heitman J."/>
            <person name="Bruck T."/>
            <person name="Nowrousian M."/>
        </authorList>
    </citation>
    <scope>NUCLEOTIDE SEQUENCE [LARGE SCALE GENOMIC DNA]</scope>
    <source>
        <strain evidence="7 8">IBC0246</strain>
    </source>
</reference>
<dbReference type="OrthoDB" id="10251155at2759"/>
<dbReference type="STRING" id="879819.A0A0J0XST1"/>
<dbReference type="InterPro" id="IPR052904">
    <property type="entry name" value="Acyl-CoA_dehydrogenase-like"/>
</dbReference>